<keyword evidence="5 9" id="KW-0408">Iron</keyword>
<dbReference type="InParanoid" id="D8M3C7"/>
<dbReference type="GO" id="GO:0005743">
    <property type="term" value="C:mitochondrial inner membrane"/>
    <property type="evidence" value="ECO:0007669"/>
    <property type="project" value="UniProtKB-ARBA"/>
</dbReference>
<evidence type="ECO:0000256" key="7">
    <source>
        <dbReference type="ARBA" id="ARBA00023027"/>
    </source>
</evidence>
<dbReference type="InterPro" id="IPR042128">
    <property type="entry name" value="NuoE_dom"/>
</dbReference>
<keyword evidence="6 9" id="KW-0411">Iron-sulfur</keyword>
<dbReference type="PANTHER" id="PTHR10371:SF3">
    <property type="entry name" value="NADH DEHYDROGENASE [UBIQUINONE] FLAVOPROTEIN 2, MITOCHONDRIAL"/>
    <property type="match status" value="1"/>
</dbReference>
<keyword evidence="11" id="KW-1185">Reference proteome</keyword>
<proteinExistence type="inferred from homology"/>
<evidence type="ECO:0000313" key="11">
    <source>
        <dbReference type="Proteomes" id="UP000008312"/>
    </source>
</evidence>
<dbReference type="RefSeq" id="XP_012896448.1">
    <property type="nucleotide sequence ID" value="XM_013040994.1"/>
</dbReference>
<dbReference type="CDD" id="cd03064">
    <property type="entry name" value="TRX_Fd_NuoE"/>
    <property type="match status" value="1"/>
</dbReference>
<feature type="binding site" evidence="9">
    <location>
        <position position="171"/>
    </location>
    <ligand>
        <name>[2Fe-2S] cluster</name>
        <dbReference type="ChEBI" id="CHEBI:190135"/>
    </ligand>
</feature>
<dbReference type="GO" id="GO:0006120">
    <property type="term" value="P:mitochondrial electron transport, NADH to ubiquinone"/>
    <property type="evidence" value="ECO:0007669"/>
    <property type="project" value="UniProtKB-ARBA"/>
</dbReference>
<evidence type="ECO:0000256" key="5">
    <source>
        <dbReference type="ARBA" id="ARBA00023004"/>
    </source>
</evidence>
<evidence type="ECO:0000256" key="8">
    <source>
        <dbReference type="ARBA" id="ARBA00034078"/>
    </source>
</evidence>
<dbReference type="AlphaFoldDB" id="D8M3C7"/>
<dbReference type="GO" id="GO:0046872">
    <property type="term" value="F:metal ion binding"/>
    <property type="evidence" value="ECO:0007669"/>
    <property type="project" value="UniProtKB-KW"/>
</dbReference>
<dbReference type="EMBL" id="FN668650">
    <property type="protein sequence ID" value="CBK22400.2"/>
    <property type="molecule type" value="Genomic_DNA"/>
</dbReference>
<evidence type="ECO:0000256" key="4">
    <source>
        <dbReference type="ARBA" id="ARBA00022967"/>
    </source>
</evidence>
<reference evidence="10" key="1">
    <citation type="submission" date="2010-02" db="EMBL/GenBank/DDBJ databases">
        <title>Sequencing and annotation of the Blastocystis hominis genome.</title>
        <authorList>
            <person name="Wincker P."/>
        </authorList>
    </citation>
    <scope>NUCLEOTIDE SEQUENCE</scope>
    <source>
        <strain evidence="10">Singapore isolate B</strain>
    </source>
</reference>
<evidence type="ECO:0000256" key="3">
    <source>
        <dbReference type="ARBA" id="ARBA00022723"/>
    </source>
</evidence>
<dbReference type="InterPro" id="IPR002023">
    <property type="entry name" value="NuoE-like"/>
</dbReference>
<keyword evidence="2 9" id="KW-0001">2Fe-2S</keyword>
<keyword evidence="3 9" id="KW-0479">Metal-binding</keyword>
<evidence type="ECO:0000313" key="10">
    <source>
        <dbReference type="EMBL" id="CBK22400.2"/>
    </source>
</evidence>
<feature type="binding site" evidence="9">
    <location>
        <position position="175"/>
    </location>
    <ligand>
        <name>[2Fe-2S] cluster</name>
        <dbReference type="ChEBI" id="CHEBI:190135"/>
    </ligand>
</feature>
<dbReference type="GO" id="GO:0098796">
    <property type="term" value="C:membrane protein complex"/>
    <property type="evidence" value="ECO:0007669"/>
    <property type="project" value="UniProtKB-ARBA"/>
</dbReference>
<dbReference type="FunFam" id="3.40.30.10:FF:000022">
    <property type="entry name" value="NADH dehydrogenase flavoprotein 2, mitochondrial"/>
    <property type="match status" value="1"/>
</dbReference>
<feature type="binding site" evidence="9">
    <location>
        <position position="130"/>
    </location>
    <ligand>
        <name>[2Fe-2S] cluster</name>
        <dbReference type="ChEBI" id="CHEBI:190135"/>
    </ligand>
</feature>
<accession>D8M3C7</accession>
<dbReference type="NCBIfam" id="TIGR01958">
    <property type="entry name" value="nuoE_fam"/>
    <property type="match status" value="1"/>
</dbReference>
<evidence type="ECO:0000256" key="9">
    <source>
        <dbReference type="PIRSR" id="PIRSR000216-1"/>
    </source>
</evidence>
<name>D8M3C7_BLAHO</name>
<dbReference type="FunFam" id="1.10.10.1590:FF:000001">
    <property type="entry name" value="NADH-quinone oxidoreductase subunit E"/>
    <property type="match status" value="1"/>
</dbReference>
<comment type="similarity">
    <text evidence="1">Belongs to the complex I 24 kDa subunit family.</text>
</comment>
<dbReference type="Gene3D" id="1.10.10.1590">
    <property type="entry name" value="NADH-quinone oxidoreductase subunit E"/>
    <property type="match status" value="1"/>
</dbReference>
<dbReference type="NCBIfam" id="NF005725">
    <property type="entry name" value="PRK07539.1-5"/>
    <property type="match status" value="1"/>
</dbReference>
<dbReference type="GO" id="GO:1902494">
    <property type="term" value="C:catalytic complex"/>
    <property type="evidence" value="ECO:0007669"/>
    <property type="project" value="UniProtKB-ARBA"/>
</dbReference>
<protein>
    <submittedName>
        <fullName evidence="10">Subunit NuoE (NDUFV2)</fullName>
    </submittedName>
</protein>
<organism evidence="10">
    <name type="scientific">Blastocystis hominis</name>
    <dbReference type="NCBI Taxonomy" id="12968"/>
    <lineage>
        <taxon>Eukaryota</taxon>
        <taxon>Sar</taxon>
        <taxon>Stramenopiles</taxon>
        <taxon>Bigyra</taxon>
        <taxon>Opalozoa</taxon>
        <taxon>Opalinata</taxon>
        <taxon>Blastocystidae</taxon>
        <taxon>Blastocystis</taxon>
    </lineage>
</organism>
<gene>
    <name evidence="10" type="ORF">GSBLH_T00002525001</name>
</gene>
<feature type="binding site" evidence="9">
    <location>
        <position position="135"/>
    </location>
    <ligand>
        <name>[2Fe-2S] cluster</name>
        <dbReference type="ChEBI" id="CHEBI:190135"/>
    </ligand>
</feature>
<keyword evidence="4" id="KW-1278">Translocase</keyword>
<evidence type="ECO:0000256" key="6">
    <source>
        <dbReference type="ARBA" id="ARBA00023014"/>
    </source>
</evidence>
<dbReference type="Gene3D" id="3.40.30.10">
    <property type="entry name" value="Glutaredoxin"/>
    <property type="match status" value="1"/>
</dbReference>
<keyword evidence="7" id="KW-0520">NAD</keyword>
<comment type="cofactor">
    <cofactor evidence="8">
        <name>[2Fe-2S] cluster</name>
        <dbReference type="ChEBI" id="CHEBI:190135"/>
    </cofactor>
</comment>
<sequence length="267" mass="30115">MFRALTSVSSRVVATSKFAPFTAVRAMHFGPTKQHYDSPDNNVDTPFDFTAENYRRVHEIMKRYPKNYKQSAVMPLLDLAQRQCGNYLPLAAMNKVAEILEMPPVKVYEVVTFYTMYRTEKVGKFFIQACGTTPCMLCGSEEIFQTLEKELGIKDGETTKDGMFSLLKVECLGACANAPMVQINDDYYECLTPKTTVELLNYIRKEGKLPPLNKSGSKPMNGQESCEGINGQTTLKGEIRGKYCRELPAKKVNPKQVFIDMYGEDSL</sequence>
<dbReference type="SUPFAM" id="SSF52833">
    <property type="entry name" value="Thioredoxin-like"/>
    <property type="match status" value="1"/>
</dbReference>
<dbReference type="InterPro" id="IPR036249">
    <property type="entry name" value="Thioredoxin-like_sf"/>
</dbReference>
<dbReference type="InterPro" id="IPR041921">
    <property type="entry name" value="NuoE_N"/>
</dbReference>
<dbReference type="PIRSF" id="PIRSF000216">
    <property type="entry name" value="NADH_DH_24kDa"/>
    <property type="match status" value="1"/>
</dbReference>
<evidence type="ECO:0000256" key="1">
    <source>
        <dbReference type="ARBA" id="ARBA00010643"/>
    </source>
</evidence>
<dbReference type="PROSITE" id="PS01099">
    <property type="entry name" value="COMPLEX1_24K"/>
    <property type="match status" value="1"/>
</dbReference>
<dbReference type="OMA" id="HFCEPAR"/>
<dbReference type="OrthoDB" id="10254187at2759"/>
<evidence type="ECO:0000256" key="2">
    <source>
        <dbReference type="ARBA" id="ARBA00022714"/>
    </source>
</evidence>
<dbReference type="Pfam" id="PF01257">
    <property type="entry name" value="2Fe-2S_thioredx"/>
    <property type="match status" value="1"/>
</dbReference>
<dbReference type="GeneID" id="24919684"/>
<dbReference type="GO" id="GO:0051537">
    <property type="term" value="F:2 iron, 2 sulfur cluster binding"/>
    <property type="evidence" value="ECO:0007669"/>
    <property type="project" value="UniProtKB-KW"/>
</dbReference>
<dbReference type="GO" id="GO:0003954">
    <property type="term" value="F:NADH dehydrogenase activity"/>
    <property type="evidence" value="ECO:0007669"/>
    <property type="project" value="TreeGrafter"/>
</dbReference>
<dbReference type="Proteomes" id="UP000008312">
    <property type="component" value="Unassembled WGS sequence"/>
</dbReference>
<dbReference type="PANTHER" id="PTHR10371">
    <property type="entry name" value="NADH DEHYDROGENASE UBIQUINONE FLAVOPROTEIN 2, MITOCHONDRIAL"/>
    <property type="match status" value="1"/>
</dbReference>
<comment type="cofactor">
    <cofactor evidence="9">
        <name>[2Fe-2S] cluster</name>
        <dbReference type="ChEBI" id="CHEBI:190135"/>
    </cofactor>
    <text evidence="9">Binds 1 [2Fe-2S] cluster.</text>
</comment>
<dbReference type="GO" id="GO:0008137">
    <property type="term" value="F:NADH dehydrogenase (ubiquinone) activity"/>
    <property type="evidence" value="ECO:0007669"/>
    <property type="project" value="UniProtKB-ARBA"/>
</dbReference>